<dbReference type="EMBL" id="BARU01031110">
    <property type="protein sequence ID" value="GAH70964.1"/>
    <property type="molecule type" value="Genomic_DNA"/>
</dbReference>
<keyword evidence="1" id="KW-0479">Metal-binding</keyword>
<evidence type="ECO:0000256" key="2">
    <source>
        <dbReference type="ARBA" id="ARBA00022596"/>
    </source>
</evidence>
<dbReference type="GO" id="GO:0050418">
    <property type="term" value="F:hydroxylamine reductase activity"/>
    <property type="evidence" value="ECO:0007669"/>
    <property type="project" value="TreeGrafter"/>
</dbReference>
<sequence length="127" mass="13941">MDQIKERSVDPASQKMLKRAEEQNIATVWDRFEVMRPGCKFGQLGICCRICSMGPCRITKKAEQGVCGATADTIVARNFIRMIAGGAAAHSDHGRDITHALMLTAQGKAAAYGVKDEVKLKALFWRS</sequence>
<keyword evidence="3" id="KW-0560">Oxidoreductase</keyword>
<gene>
    <name evidence="4" type="ORF">S03H2_49255</name>
</gene>
<dbReference type="GO" id="GO:0016151">
    <property type="term" value="F:nickel cation binding"/>
    <property type="evidence" value="ECO:0007669"/>
    <property type="project" value="InterPro"/>
</dbReference>
<dbReference type="InterPro" id="IPR011254">
    <property type="entry name" value="Prismane-like_sf"/>
</dbReference>
<dbReference type="InterPro" id="IPR016101">
    <property type="entry name" value="CO_DH_a-bundle"/>
</dbReference>
<dbReference type="GO" id="GO:0051539">
    <property type="term" value="F:4 iron, 4 sulfur cluster binding"/>
    <property type="evidence" value="ECO:0007669"/>
    <property type="project" value="UniProtKB-KW"/>
</dbReference>
<dbReference type="AlphaFoldDB" id="X1IY27"/>
<evidence type="ECO:0000256" key="1">
    <source>
        <dbReference type="ARBA" id="ARBA00022485"/>
    </source>
</evidence>
<reference evidence="4" key="1">
    <citation type="journal article" date="2014" name="Front. Microbiol.">
        <title>High frequency of phylogenetically diverse reductive dehalogenase-homologous genes in deep subseafloor sedimentary metagenomes.</title>
        <authorList>
            <person name="Kawai M."/>
            <person name="Futagami T."/>
            <person name="Toyoda A."/>
            <person name="Takaki Y."/>
            <person name="Nishi S."/>
            <person name="Hori S."/>
            <person name="Arai W."/>
            <person name="Tsubouchi T."/>
            <person name="Morono Y."/>
            <person name="Uchiyama I."/>
            <person name="Ito T."/>
            <person name="Fujiyama A."/>
            <person name="Inagaki F."/>
            <person name="Takami H."/>
        </authorList>
    </citation>
    <scope>NUCLEOTIDE SEQUENCE</scope>
    <source>
        <strain evidence="4">Expedition CK06-06</strain>
    </source>
</reference>
<organism evidence="4">
    <name type="scientific">marine sediment metagenome</name>
    <dbReference type="NCBI Taxonomy" id="412755"/>
    <lineage>
        <taxon>unclassified sequences</taxon>
        <taxon>metagenomes</taxon>
        <taxon>ecological metagenomes</taxon>
    </lineage>
</organism>
<dbReference type="Pfam" id="PF03063">
    <property type="entry name" value="Prismane"/>
    <property type="match status" value="1"/>
</dbReference>
<dbReference type="SUPFAM" id="SSF56821">
    <property type="entry name" value="Prismane protein-like"/>
    <property type="match status" value="1"/>
</dbReference>
<name>X1IY27_9ZZZZ</name>
<dbReference type="PANTHER" id="PTHR30109">
    <property type="entry name" value="HYDROXYLAMINE REDUCTASE"/>
    <property type="match status" value="1"/>
</dbReference>
<keyword evidence="1" id="KW-0411">Iron-sulfur</keyword>
<dbReference type="GO" id="GO:0006091">
    <property type="term" value="P:generation of precursor metabolites and energy"/>
    <property type="evidence" value="ECO:0007669"/>
    <property type="project" value="InterPro"/>
</dbReference>
<keyword evidence="1" id="KW-0408">Iron</keyword>
<evidence type="ECO:0008006" key="5">
    <source>
        <dbReference type="Google" id="ProtNLM"/>
    </source>
</evidence>
<dbReference type="GO" id="GO:0004601">
    <property type="term" value="F:peroxidase activity"/>
    <property type="evidence" value="ECO:0007669"/>
    <property type="project" value="TreeGrafter"/>
</dbReference>
<dbReference type="GO" id="GO:0042542">
    <property type="term" value="P:response to hydrogen peroxide"/>
    <property type="evidence" value="ECO:0007669"/>
    <property type="project" value="TreeGrafter"/>
</dbReference>
<dbReference type="PANTHER" id="PTHR30109:SF4">
    <property type="entry name" value="CARBON MONOXIDE DEHYDROGENASE"/>
    <property type="match status" value="1"/>
</dbReference>
<evidence type="ECO:0000256" key="3">
    <source>
        <dbReference type="ARBA" id="ARBA00023002"/>
    </source>
</evidence>
<keyword evidence="1" id="KW-0004">4Fe-4S</keyword>
<comment type="caution">
    <text evidence="4">The sequence shown here is derived from an EMBL/GenBank/DDBJ whole genome shotgun (WGS) entry which is preliminary data.</text>
</comment>
<proteinExistence type="predicted"/>
<accession>X1IY27</accession>
<protein>
    <recommendedName>
        <fullName evidence="5">Carbon monoxide dehydrogenase</fullName>
    </recommendedName>
</protein>
<dbReference type="Gene3D" id="1.20.1270.30">
    <property type="match status" value="1"/>
</dbReference>
<dbReference type="InterPro" id="IPR004137">
    <property type="entry name" value="HCP/CODH"/>
</dbReference>
<dbReference type="GO" id="GO:0043885">
    <property type="term" value="F:anaerobic carbon-monoxide dehydrogenase activity"/>
    <property type="evidence" value="ECO:0007669"/>
    <property type="project" value="InterPro"/>
</dbReference>
<evidence type="ECO:0000313" key="4">
    <source>
        <dbReference type="EMBL" id="GAH70964.1"/>
    </source>
</evidence>
<keyword evidence="2" id="KW-0533">Nickel</keyword>